<dbReference type="RefSeq" id="WP_307690608.1">
    <property type="nucleotide sequence ID" value="NZ_JAUSRO010000009.1"/>
</dbReference>
<accession>A0ABT9S8Y6</accession>
<name>A0ABT9S8Y6_9BURK</name>
<sequence>MGAWAAPQLAEADAAGVTDHRMVVAPNGTAVAVWREDRGTNSQPLSSVHARAYSPDTGWGASVVFNDTGTYDAGEPRVAINANGDAIVVWIQLSELVAGTSRGYNIASVRYKAGVWDTVPVNLLGATDIPTASISSELNSQSIALDNAGNAIFAFSVGSGIFTEPNGAWVKRYRNGVWEAAKRFLPGASTNARDVQMVATPDGTKATAIWRQYENNAGKYRVLASEYAEASGWSAGHEVDGNLALGDYSNPRLAIAANGDTTAVWEASTTGGTRTDAYASRFAGGSWSTPAIVTSISIGRSDGFIADLCSDASGNAVLVTKPFDLGQIAATRFTVGTGWAAPVQMPPDGQSFIVPQASVGCNTKGDAMVSWRAAVASPDNSYQLWARPYAPATGWGTPAQIVSLSGSSGFTLTGPITGLDDSARALTVWRQDNQAGIALNKPQSLWSSTFK</sequence>
<dbReference type="Proteomes" id="UP001226867">
    <property type="component" value="Unassembled WGS sequence"/>
</dbReference>
<evidence type="ECO:0000313" key="1">
    <source>
        <dbReference type="EMBL" id="MDP9900819.1"/>
    </source>
</evidence>
<organism evidence="1 2">
    <name type="scientific">Variovorax ginsengisoli</name>
    <dbReference type="NCBI Taxonomy" id="363844"/>
    <lineage>
        <taxon>Bacteria</taxon>
        <taxon>Pseudomonadati</taxon>
        <taxon>Pseudomonadota</taxon>
        <taxon>Betaproteobacteria</taxon>
        <taxon>Burkholderiales</taxon>
        <taxon>Comamonadaceae</taxon>
        <taxon>Variovorax</taxon>
    </lineage>
</organism>
<comment type="caution">
    <text evidence="1">The sequence shown here is derived from an EMBL/GenBank/DDBJ whole genome shotgun (WGS) entry which is preliminary data.</text>
</comment>
<dbReference type="EMBL" id="JAUSRO010000009">
    <property type="protein sequence ID" value="MDP9900819.1"/>
    <property type="molecule type" value="Genomic_DNA"/>
</dbReference>
<gene>
    <name evidence="1" type="ORF">J2W36_003085</name>
</gene>
<keyword evidence="2" id="KW-1185">Reference proteome</keyword>
<reference evidence="1 2" key="1">
    <citation type="submission" date="2023-07" db="EMBL/GenBank/DDBJ databases">
        <title>Sorghum-associated microbial communities from plants grown in Nebraska, USA.</title>
        <authorList>
            <person name="Schachtman D."/>
        </authorList>
    </citation>
    <scope>NUCLEOTIDE SEQUENCE [LARGE SCALE GENOMIC DNA]</scope>
    <source>
        <strain evidence="1 2">DS1607</strain>
    </source>
</reference>
<evidence type="ECO:0000313" key="2">
    <source>
        <dbReference type="Proteomes" id="UP001226867"/>
    </source>
</evidence>
<protein>
    <submittedName>
        <fullName evidence="1">Uncharacterized protein</fullName>
    </submittedName>
</protein>
<proteinExistence type="predicted"/>